<evidence type="ECO:0000256" key="3">
    <source>
        <dbReference type="SAM" id="Phobius"/>
    </source>
</evidence>
<dbReference type="Gene3D" id="1.10.8.430">
    <property type="entry name" value="Helical domain of apoptotic protease-activating factors"/>
    <property type="match status" value="1"/>
</dbReference>
<keyword evidence="3" id="KW-1133">Transmembrane helix</keyword>
<evidence type="ECO:0000259" key="4">
    <source>
        <dbReference type="PROSITE" id="PS50104"/>
    </source>
</evidence>
<dbReference type="SUPFAM" id="SSF52540">
    <property type="entry name" value="P-loop containing nucleoside triphosphate hydrolases"/>
    <property type="match status" value="1"/>
</dbReference>
<dbReference type="SUPFAM" id="SSF52200">
    <property type="entry name" value="Toll/Interleukin receptor TIR domain"/>
    <property type="match status" value="1"/>
</dbReference>
<evidence type="ECO:0000256" key="1">
    <source>
        <dbReference type="ARBA" id="ARBA00022614"/>
    </source>
</evidence>
<gene>
    <name evidence="5" type="ORF">Tco_1054924</name>
</gene>
<keyword evidence="1" id="KW-0433">Leucine-rich repeat</keyword>
<proteinExistence type="predicted"/>
<feature type="compositionally biased region" description="Basic residues" evidence="2">
    <location>
        <begin position="711"/>
        <end position="734"/>
    </location>
</feature>
<dbReference type="Pfam" id="PF01582">
    <property type="entry name" value="TIR"/>
    <property type="match status" value="1"/>
</dbReference>
<reference evidence="5" key="2">
    <citation type="submission" date="2022-01" db="EMBL/GenBank/DDBJ databases">
        <authorList>
            <person name="Yamashiro T."/>
            <person name="Shiraishi A."/>
            <person name="Satake H."/>
            <person name="Nakayama K."/>
        </authorList>
    </citation>
    <scope>NUCLEOTIDE SEQUENCE</scope>
</reference>
<dbReference type="InterPro" id="IPR044974">
    <property type="entry name" value="Disease_R_plants"/>
</dbReference>
<dbReference type="InterPro" id="IPR042197">
    <property type="entry name" value="Apaf_helical"/>
</dbReference>
<dbReference type="SMART" id="SM00255">
    <property type="entry name" value="TIR"/>
    <property type="match status" value="1"/>
</dbReference>
<dbReference type="Gene3D" id="3.40.50.10140">
    <property type="entry name" value="Toll/interleukin-1 receptor homology (TIR) domain"/>
    <property type="match status" value="1"/>
</dbReference>
<keyword evidence="3" id="KW-0472">Membrane</keyword>
<dbReference type="PROSITE" id="PS50104">
    <property type="entry name" value="TIR"/>
    <property type="match status" value="1"/>
</dbReference>
<reference evidence="5" key="1">
    <citation type="journal article" date="2022" name="Int. J. Mol. Sci.">
        <title>Draft Genome of Tanacetum Coccineum: Genomic Comparison of Closely Related Tanacetum-Family Plants.</title>
        <authorList>
            <person name="Yamashiro T."/>
            <person name="Shiraishi A."/>
            <person name="Nakayama K."/>
            <person name="Satake H."/>
        </authorList>
    </citation>
    <scope>NUCLEOTIDE SEQUENCE</scope>
</reference>
<evidence type="ECO:0000313" key="5">
    <source>
        <dbReference type="EMBL" id="GJT80582.1"/>
    </source>
</evidence>
<keyword evidence="3" id="KW-0812">Transmembrane</keyword>
<feature type="compositionally biased region" description="Low complexity" evidence="2">
    <location>
        <begin position="735"/>
        <end position="748"/>
    </location>
</feature>
<evidence type="ECO:0000256" key="2">
    <source>
        <dbReference type="SAM" id="MobiDB-lite"/>
    </source>
</evidence>
<dbReference type="InterPro" id="IPR027417">
    <property type="entry name" value="P-loop_NTPase"/>
</dbReference>
<comment type="caution">
    <text evidence="5">The sequence shown here is derived from an EMBL/GenBank/DDBJ whole genome shotgun (WGS) entry which is preliminary data.</text>
</comment>
<protein>
    <submittedName>
        <fullName evidence="5">Disease resistance TIR-NBS-LRR class family protein</fullName>
    </submittedName>
</protein>
<dbReference type="PRINTS" id="PR00364">
    <property type="entry name" value="DISEASERSIST"/>
</dbReference>
<dbReference type="PANTHER" id="PTHR11017:SF544">
    <property type="entry name" value="ADP-RIBOSYL CYCLASE_CYCLIC ADP-RIBOSE HYDROLASE"/>
    <property type="match status" value="1"/>
</dbReference>
<keyword evidence="6" id="KW-1185">Reference proteome</keyword>
<dbReference type="PANTHER" id="PTHR11017">
    <property type="entry name" value="LEUCINE-RICH REPEAT-CONTAINING PROTEIN"/>
    <property type="match status" value="1"/>
</dbReference>
<dbReference type="Gene3D" id="3.40.50.300">
    <property type="entry name" value="P-loop containing nucleotide triphosphate hydrolases"/>
    <property type="match status" value="1"/>
</dbReference>
<organism evidence="5 6">
    <name type="scientific">Tanacetum coccineum</name>
    <dbReference type="NCBI Taxonomy" id="301880"/>
    <lineage>
        <taxon>Eukaryota</taxon>
        <taxon>Viridiplantae</taxon>
        <taxon>Streptophyta</taxon>
        <taxon>Embryophyta</taxon>
        <taxon>Tracheophyta</taxon>
        <taxon>Spermatophyta</taxon>
        <taxon>Magnoliopsida</taxon>
        <taxon>eudicotyledons</taxon>
        <taxon>Gunneridae</taxon>
        <taxon>Pentapetalae</taxon>
        <taxon>asterids</taxon>
        <taxon>campanulids</taxon>
        <taxon>Asterales</taxon>
        <taxon>Asteraceae</taxon>
        <taxon>Asteroideae</taxon>
        <taxon>Anthemideae</taxon>
        <taxon>Anthemidinae</taxon>
        <taxon>Tanacetum</taxon>
    </lineage>
</organism>
<dbReference type="InterPro" id="IPR035897">
    <property type="entry name" value="Toll_tir_struct_dom_sf"/>
</dbReference>
<feature type="region of interest" description="Disordered" evidence="2">
    <location>
        <begin position="711"/>
        <end position="771"/>
    </location>
</feature>
<dbReference type="InterPro" id="IPR000157">
    <property type="entry name" value="TIR_dom"/>
</dbReference>
<sequence length="771" mass="87596">MKGSILLGLELSSLTGSNVLQQEITSIRSFIRNSRSVHCNISIQKRFRYDVFISFRGEDTRNTFVGHLYEALKQKGIETFKDDERMKQGKTIDNQLNQAIKDSRLFIIVFSKNYASSSWCLDELVEIMDCGEHTAYPVFFDVEPTEIRKQSGAVKEAFAEHEKKEAAGKWREAMKEASNLAGWELKATANGHEAKLIKKVVQEISQELRSINFGFNEKLVGMETRVKDVVSSLEVGIDEVRMIGIKGMGGAGKTTTARAVFDHLSNDDFEAKSFVENIREVSNGSESSLKKLQEQVLSDVLNEHVTVNGVFDGKNTMKERMHGKKVLIVLDDVDHIKQLEALAGDPNWFKSGSRILITTRDEQVLVAHRANLICDIDLLSDKEAICLFSRYAFGRESPLQGYEELSRKVVRYAVGLPLTVKVLGSFLCGKDKLEWVDAIDRLKRIPLKETLEKLELSYISLEDDYKEIFLDIACILKGKYKEHAIKILEKEMGKNIVRRSHPDEPNNHSHLWIDKEIEDILANDMGSQATRCLKLKTSRGNSRILMRGLGKMKKLRYLEVMIQIIILQVILNQTILLVFIWNGAIEWKKRKQNRMEQLRDFTFPMTTSVGNNSVFRSFFEKQKLTGPNFIDWYRQLSYIDQLERLGHPVTLNLGVSLILVRLSKEYDSFVQNYNMHSMGKTVNELHAMLKLHEEMLPKKVVAPALHAIRARKVQKNKNKKPSKAAKGVHGKGKGKMAYANAAPSYAPKPKNPPPPKKDNPAKTRSATTAVK</sequence>
<dbReference type="InterPro" id="IPR002182">
    <property type="entry name" value="NB-ARC"/>
</dbReference>
<dbReference type="Pfam" id="PF00931">
    <property type="entry name" value="NB-ARC"/>
    <property type="match status" value="1"/>
</dbReference>
<name>A0ABQ5GY58_9ASTR</name>
<accession>A0ABQ5GY58</accession>
<dbReference type="Proteomes" id="UP001151760">
    <property type="component" value="Unassembled WGS sequence"/>
</dbReference>
<feature type="transmembrane region" description="Helical" evidence="3">
    <location>
        <begin position="560"/>
        <end position="585"/>
    </location>
</feature>
<evidence type="ECO:0000313" key="6">
    <source>
        <dbReference type="Proteomes" id="UP001151760"/>
    </source>
</evidence>
<dbReference type="EMBL" id="BQNB010019006">
    <property type="protein sequence ID" value="GJT80582.1"/>
    <property type="molecule type" value="Genomic_DNA"/>
</dbReference>
<feature type="domain" description="TIR" evidence="4">
    <location>
        <begin position="47"/>
        <end position="208"/>
    </location>
</feature>